<reference evidence="2 3" key="1">
    <citation type="journal article" date="2020" name="Nature">
        <title>Six reference-quality genomes reveal evolution of bat adaptations.</title>
        <authorList>
            <person name="Jebb D."/>
            <person name="Huang Z."/>
            <person name="Pippel M."/>
            <person name="Hughes G.M."/>
            <person name="Lavrichenko K."/>
            <person name="Devanna P."/>
            <person name="Winkler S."/>
            <person name="Jermiin L.S."/>
            <person name="Skirmuntt E.C."/>
            <person name="Katzourakis A."/>
            <person name="Burkitt-Gray L."/>
            <person name="Ray D.A."/>
            <person name="Sullivan K.A.M."/>
            <person name="Roscito J.G."/>
            <person name="Kirilenko B.M."/>
            <person name="Davalos L.M."/>
            <person name="Corthals A.P."/>
            <person name="Power M.L."/>
            <person name="Jones G."/>
            <person name="Ransome R.D."/>
            <person name="Dechmann D.K.N."/>
            <person name="Locatelli A.G."/>
            <person name="Puechmaille S.J."/>
            <person name="Fedrigo O."/>
            <person name="Jarvis E.D."/>
            <person name="Hiller M."/>
            <person name="Vernes S.C."/>
            <person name="Myers E.W."/>
            <person name="Teeling E.C."/>
        </authorList>
    </citation>
    <scope>NUCLEOTIDE SEQUENCE [LARGE SCALE GENOMIC DNA]</scope>
    <source>
        <strain evidence="2">MMolMol1</strain>
        <tissue evidence="2">Muscle</tissue>
    </source>
</reference>
<feature type="region of interest" description="Disordered" evidence="1">
    <location>
        <begin position="134"/>
        <end position="175"/>
    </location>
</feature>
<keyword evidence="3" id="KW-1185">Reference proteome</keyword>
<gene>
    <name evidence="2" type="ORF">HJG59_010210</name>
</gene>
<proteinExistence type="predicted"/>
<feature type="compositionally biased region" description="Low complexity" evidence="1">
    <location>
        <begin position="147"/>
        <end position="163"/>
    </location>
</feature>
<dbReference type="EMBL" id="JACASF010000026">
    <property type="protein sequence ID" value="KAF6398956.1"/>
    <property type="molecule type" value="Genomic_DNA"/>
</dbReference>
<protein>
    <submittedName>
        <fullName evidence="2">Uncharacterized protein</fullName>
    </submittedName>
</protein>
<dbReference type="Proteomes" id="UP000550707">
    <property type="component" value="Unassembled WGS sequence"/>
</dbReference>
<comment type="caution">
    <text evidence="2">The sequence shown here is derived from an EMBL/GenBank/DDBJ whole genome shotgun (WGS) entry which is preliminary data.</text>
</comment>
<evidence type="ECO:0000256" key="1">
    <source>
        <dbReference type="SAM" id="MobiDB-lite"/>
    </source>
</evidence>
<accession>A0A7J8BKK4</accession>
<feature type="region of interest" description="Disordered" evidence="1">
    <location>
        <begin position="71"/>
        <end position="103"/>
    </location>
</feature>
<dbReference type="InParanoid" id="A0A7J8BKK4"/>
<organism evidence="2 3">
    <name type="scientific">Molossus molossus</name>
    <name type="common">Pallas' mastiff bat</name>
    <name type="synonym">Vespertilio molossus</name>
    <dbReference type="NCBI Taxonomy" id="27622"/>
    <lineage>
        <taxon>Eukaryota</taxon>
        <taxon>Metazoa</taxon>
        <taxon>Chordata</taxon>
        <taxon>Craniata</taxon>
        <taxon>Vertebrata</taxon>
        <taxon>Euteleostomi</taxon>
        <taxon>Mammalia</taxon>
        <taxon>Eutheria</taxon>
        <taxon>Laurasiatheria</taxon>
        <taxon>Chiroptera</taxon>
        <taxon>Yangochiroptera</taxon>
        <taxon>Molossidae</taxon>
        <taxon>Molossus</taxon>
    </lineage>
</organism>
<evidence type="ECO:0000313" key="2">
    <source>
        <dbReference type="EMBL" id="KAF6398956.1"/>
    </source>
</evidence>
<dbReference type="AlphaFoldDB" id="A0A7J8BKK4"/>
<evidence type="ECO:0000313" key="3">
    <source>
        <dbReference type="Proteomes" id="UP000550707"/>
    </source>
</evidence>
<name>A0A7J8BKK4_MOLMO</name>
<sequence length="175" mass="17951">MLRKDRGLAPRAPATCLPSALHASPASPWLLPQEPSLQVTEGEPVAWPLCLAQVATCTVLSCQRPVIHSSRGAQPSFGPGAEPGAEQGGRKVGCASSPALGPGLPDLPAGSSLPRCSLRLRNVDLKLLGRPVLHEEGGQERAGGQGLETPAAQACSGASSSQAPLPLLGYSFRDP</sequence>